<reference evidence="3" key="2">
    <citation type="submission" date="2024-02" db="EMBL/GenBank/DDBJ databases">
        <authorList>
            <person name="Prathaban M."/>
            <person name="Mythili R."/>
            <person name="Sharmila Devi N."/>
            <person name="Sobanaa M."/>
            <person name="Prathiviraj R."/>
            <person name="Selvin J."/>
        </authorList>
    </citation>
    <scope>NUCLEOTIDE SEQUENCE</scope>
    <source>
        <strain evidence="3">MP1014</strain>
    </source>
</reference>
<proteinExistence type="predicted"/>
<dbReference type="InterPro" id="IPR017853">
    <property type="entry name" value="GH"/>
</dbReference>
<dbReference type="Gene3D" id="3.20.20.80">
    <property type="entry name" value="Glycosidases"/>
    <property type="match status" value="1"/>
</dbReference>
<accession>A0ABU7Z7M7</accession>
<gene>
    <name evidence="3" type="ORF">V5O49_09810</name>
</gene>
<evidence type="ECO:0000259" key="2">
    <source>
        <dbReference type="PROSITE" id="PS51175"/>
    </source>
</evidence>
<dbReference type="RefSeq" id="WP_332902064.1">
    <property type="nucleotide sequence ID" value="NZ_JBAGLP010000117.1"/>
</dbReference>
<keyword evidence="1" id="KW-0732">Signal</keyword>
<dbReference type="SUPFAM" id="SSF51445">
    <property type="entry name" value="(Trans)glycosidases"/>
    <property type="match status" value="1"/>
</dbReference>
<sequence>MALRRTTATATAVAMIAGLGAAVGAMPATAAPGTVEVDLTRSTGEIYGGATGVLYGLSDDGVPSDDLIAGQRPRTVAQKAPGGEQHPNGDALEIAAPFFANGGEQVVVYMQDEYSRWPYQEPEDVQADYLPRLRAQVQAVLDSGQDPERFAWVPFNEPDWIWYQDWYGGDREKFFADWDAAYAAIRSVDDDALIVGPNEAHWRPGPVREFLTHAQESGTVPDIMAWHELGTGSLGDGTNGYRTRYQEYRDLEAELGIGPLPINIDEYGNRQDMGNPGRLIQWLSMFEDTKVDADMAFWTYAGNLSDHAVQTSMGNGGWWLNTWYSDLTGHTVELTPEAENTPDTMQGIAALDEARQTATVLLGGNPEGGSLVLHGVDQTIGDEVDVYLETTDFTGQEGETSAPRVDRVQRLDAVGGDVTVTIPGDGEQAAYRVTVVPATSDAVDEPETGWSASYEAEDADLVAAQVYDQAADWDYAASGRQDVGSFNTPESRATFDIEVPADGTYELGILHGSNTQWGQHALYVDGEFRERITYSATLGWSYRGRTEVPVDLTAGAHTISLRASDDDGALDVHYDITLDRIDVAEPEPDTLHFPLWRSRLSGDVSVDHSTAARAVTLAPGASSQTFVGAPEDGYYDLVRTGDSDVEGTVQVTASGRDLGAEAGHVPAGAATVTTTVYLHRGVNELVLTNTGDTPVSIDGLRTVRDRDADASTAQVEAEDLVLEGEAAAQESRWASQGTYVDGLGQNGSLVWERPADLGAGEYVLNVAYANAQVNLGHPYNTDVVSRFVDTTEDGGATTRSVYRHNYTWDGFWDVTSGLTLETDGGTLRFGRSDGAAPNIDRLSLSPLTLGTTVDDGAQDGLALEASVQQRCLGGRVFVAVRAVNGEDVPMDVELSTAYGSRTVTDVDPGGNAYRSFPARTGSVPAGEATVTGTATIDGEEVSTTEQVPYDAFDCS</sequence>
<keyword evidence="4" id="KW-1185">Reference proteome</keyword>
<reference evidence="3" key="1">
    <citation type="journal article" date="2024" name="Antonie Van Leeuwenhoek">
        <title>Isoptericola haloaureus sp. nov., a dimorphic actinobacterium isolated from mangrove sediments of southeast India, implicating biosaline agricultural significance through nitrogen fixation and salt tolerance genes.</title>
        <authorList>
            <person name="Prathaban M."/>
            <person name="Prathiviraj R."/>
            <person name="Ravichandran M."/>
            <person name="Natarajan S.D."/>
            <person name="Sobanaa M."/>
            <person name="Hari Krishna Kumar S."/>
            <person name="Chandrasekar V."/>
            <person name="Selvin J."/>
        </authorList>
    </citation>
    <scope>NUCLEOTIDE SEQUENCE</scope>
    <source>
        <strain evidence="3">MP1014</strain>
    </source>
</reference>
<name>A0ABU7Z7M7_9MICO</name>
<evidence type="ECO:0000256" key="1">
    <source>
        <dbReference type="SAM" id="SignalP"/>
    </source>
</evidence>
<feature type="signal peptide" evidence="1">
    <location>
        <begin position="1"/>
        <end position="30"/>
    </location>
</feature>
<dbReference type="Proteomes" id="UP001310387">
    <property type="component" value="Unassembled WGS sequence"/>
</dbReference>
<dbReference type="Gene3D" id="2.60.120.260">
    <property type="entry name" value="Galactose-binding domain-like"/>
    <property type="match status" value="2"/>
</dbReference>
<dbReference type="InterPro" id="IPR008979">
    <property type="entry name" value="Galactose-bd-like_sf"/>
</dbReference>
<dbReference type="SUPFAM" id="SSF49785">
    <property type="entry name" value="Galactose-binding domain-like"/>
    <property type="match status" value="1"/>
</dbReference>
<dbReference type="EMBL" id="JBAGLP010000117">
    <property type="protein sequence ID" value="MEG3615415.1"/>
    <property type="molecule type" value="Genomic_DNA"/>
</dbReference>
<feature type="domain" description="CBM6" evidence="2">
    <location>
        <begin position="452"/>
        <end position="584"/>
    </location>
</feature>
<organism evidence="3 4">
    <name type="scientific">Isoptericola haloaureus</name>
    <dbReference type="NCBI Taxonomy" id="1542902"/>
    <lineage>
        <taxon>Bacteria</taxon>
        <taxon>Bacillati</taxon>
        <taxon>Actinomycetota</taxon>
        <taxon>Actinomycetes</taxon>
        <taxon>Micrococcales</taxon>
        <taxon>Promicromonosporaceae</taxon>
        <taxon>Isoptericola</taxon>
    </lineage>
</organism>
<dbReference type="PROSITE" id="PS51175">
    <property type="entry name" value="CBM6"/>
    <property type="match status" value="1"/>
</dbReference>
<evidence type="ECO:0000313" key="3">
    <source>
        <dbReference type="EMBL" id="MEG3615415.1"/>
    </source>
</evidence>
<dbReference type="InterPro" id="IPR005084">
    <property type="entry name" value="CBM6"/>
</dbReference>
<comment type="caution">
    <text evidence="3">The sequence shown here is derived from an EMBL/GenBank/DDBJ whole genome shotgun (WGS) entry which is preliminary data.</text>
</comment>
<evidence type="ECO:0000313" key="4">
    <source>
        <dbReference type="Proteomes" id="UP001310387"/>
    </source>
</evidence>
<feature type="chain" id="PRO_5046080820" evidence="1">
    <location>
        <begin position="31"/>
        <end position="955"/>
    </location>
</feature>
<protein>
    <submittedName>
        <fullName evidence="3">CBM35 domain-containing protein</fullName>
    </submittedName>
</protein>